<keyword evidence="9" id="KW-1185">Reference proteome</keyword>
<accession>A0A074YGI2</accession>
<feature type="domain" description="Alcohol dehydrogenase-like C-terminal" evidence="6">
    <location>
        <begin position="174"/>
        <end position="314"/>
    </location>
</feature>
<dbReference type="STRING" id="1043005.A0A074YGI2"/>
<sequence length="356" mass="38620">MAATHTLSTFRYEASSNTFIKKSVERALRPNEIKIQVTHSGVCYTDVHAKDKACGLGHEGVGVVATIGDNVTSMKLGDRVGWGWLRSSCGNCSVCVDGYRQYCAQASGFAFCDHEQGAFADFHIIDADFAYHIPPEIPSWQAGVFMCAGASTYEALDAAGTKPHHRIGVVGLGGLGHMAVLFAKAMGCVVTVFSGSFGRAESKAEDAFKLGADELRTLSDIDTTLRPGRSEYLSAGGNETQSVSLVDVLLVCCNETPDLEKILPFLARRATIVLMSIQQKPLVVPYMPFILPGHKIVASTEASRQNHLAMIQFAARHKISPWVERFPMTEDGLKSAFERLENGEMRFRGVLEVPGA</sequence>
<name>A0A074YGI2_AURSE</name>
<comment type="cofactor">
    <cofactor evidence="1 5">
        <name>Zn(2+)</name>
        <dbReference type="ChEBI" id="CHEBI:29105"/>
    </cofactor>
</comment>
<dbReference type="OMA" id="CRNQKQY"/>
<evidence type="ECO:0000256" key="3">
    <source>
        <dbReference type="ARBA" id="ARBA00022833"/>
    </source>
</evidence>
<evidence type="ECO:0008006" key="10">
    <source>
        <dbReference type="Google" id="ProtNLM"/>
    </source>
</evidence>
<dbReference type="InterPro" id="IPR036291">
    <property type="entry name" value="NAD(P)-bd_dom_sf"/>
</dbReference>
<dbReference type="GO" id="GO:0008270">
    <property type="term" value="F:zinc ion binding"/>
    <property type="evidence" value="ECO:0007669"/>
    <property type="project" value="InterPro"/>
</dbReference>
<comment type="similarity">
    <text evidence="5">Belongs to the zinc-containing alcohol dehydrogenase family.</text>
</comment>
<evidence type="ECO:0000256" key="1">
    <source>
        <dbReference type="ARBA" id="ARBA00001947"/>
    </source>
</evidence>
<dbReference type="SUPFAM" id="SSF50129">
    <property type="entry name" value="GroES-like"/>
    <property type="match status" value="1"/>
</dbReference>
<evidence type="ECO:0000313" key="9">
    <source>
        <dbReference type="Proteomes" id="UP000030641"/>
    </source>
</evidence>
<dbReference type="InterPro" id="IPR002328">
    <property type="entry name" value="ADH_Zn_CS"/>
</dbReference>
<keyword evidence="4" id="KW-0560">Oxidoreductase</keyword>
<dbReference type="HOGENOM" id="CLU_026673_20_2_1"/>
<dbReference type="AlphaFoldDB" id="A0A074YGI2"/>
<protein>
    <recommendedName>
        <fullName evidence="10">Enoyl reductase (ER) domain-containing protein</fullName>
    </recommendedName>
</protein>
<evidence type="ECO:0000256" key="5">
    <source>
        <dbReference type="RuleBase" id="RU361277"/>
    </source>
</evidence>
<dbReference type="SUPFAM" id="SSF51735">
    <property type="entry name" value="NAD(P)-binding Rossmann-fold domains"/>
    <property type="match status" value="1"/>
</dbReference>
<dbReference type="Proteomes" id="UP000030641">
    <property type="component" value="Unassembled WGS sequence"/>
</dbReference>
<dbReference type="CDD" id="cd05283">
    <property type="entry name" value="CAD1"/>
    <property type="match status" value="1"/>
</dbReference>
<dbReference type="Pfam" id="PF00107">
    <property type="entry name" value="ADH_zinc_N"/>
    <property type="match status" value="1"/>
</dbReference>
<dbReference type="PROSITE" id="PS00059">
    <property type="entry name" value="ADH_ZINC"/>
    <property type="match status" value="1"/>
</dbReference>
<evidence type="ECO:0000256" key="2">
    <source>
        <dbReference type="ARBA" id="ARBA00022723"/>
    </source>
</evidence>
<dbReference type="RefSeq" id="XP_013345508.1">
    <property type="nucleotide sequence ID" value="XM_013490054.1"/>
</dbReference>
<gene>
    <name evidence="8" type="ORF">AUEXF2481DRAFT_78474</name>
</gene>
<keyword evidence="2 5" id="KW-0479">Metal-binding</keyword>
<dbReference type="InterPro" id="IPR013154">
    <property type="entry name" value="ADH-like_N"/>
</dbReference>
<dbReference type="InterPro" id="IPR047109">
    <property type="entry name" value="CAD-like"/>
</dbReference>
<dbReference type="PANTHER" id="PTHR42683">
    <property type="entry name" value="ALDEHYDE REDUCTASE"/>
    <property type="match status" value="1"/>
</dbReference>
<dbReference type="Gene3D" id="3.40.50.720">
    <property type="entry name" value="NAD(P)-binding Rossmann-like Domain"/>
    <property type="match status" value="1"/>
</dbReference>
<dbReference type="InterPro" id="IPR011032">
    <property type="entry name" value="GroES-like_sf"/>
</dbReference>
<dbReference type="InterPro" id="IPR013149">
    <property type="entry name" value="ADH-like_C"/>
</dbReference>
<evidence type="ECO:0000256" key="4">
    <source>
        <dbReference type="ARBA" id="ARBA00023002"/>
    </source>
</evidence>
<dbReference type="OrthoDB" id="1879366at2759"/>
<evidence type="ECO:0000259" key="6">
    <source>
        <dbReference type="Pfam" id="PF00107"/>
    </source>
</evidence>
<dbReference type="InParanoid" id="A0A074YGI2"/>
<evidence type="ECO:0000259" key="7">
    <source>
        <dbReference type="Pfam" id="PF08240"/>
    </source>
</evidence>
<keyword evidence="3 5" id="KW-0862">Zinc</keyword>
<dbReference type="Pfam" id="PF08240">
    <property type="entry name" value="ADH_N"/>
    <property type="match status" value="1"/>
</dbReference>
<dbReference type="FunFam" id="3.40.50.720:FF:000022">
    <property type="entry name" value="Cinnamyl alcohol dehydrogenase"/>
    <property type="match status" value="1"/>
</dbReference>
<feature type="domain" description="Alcohol dehydrogenase-like N-terminal" evidence="7">
    <location>
        <begin position="30"/>
        <end position="134"/>
    </location>
</feature>
<reference evidence="8 9" key="1">
    <citation type="journal article" date="2014" name="BMC Genomics">
        <title>Genome sequencing of four Aureobasidium pullulans varieties: biotechnological potential, stress tolerance, and description of new species.</title>
        <authorList>
            <person name="Gostin Ar C."/>
            <person name="Ohm R.A."/>
            <person name="Kogej T."/>
            <person name="Sonjak S."/>
            <person name="Turk M."/>
            <person name="Zajc J."/>
            <person name="Zalar P."/>
            <person name="Grube M."/>
            <person name="Sun H."/>
            <person name="Han J."/>
            <person name="Sharma A."/>
            <person name="Chiniquy J."/>
            <person name="Ngan C.Y."/>
            <person name="Lipzen A."/>
            <person name="Barry K."/>
            <person name="Grigoriev I.V."/>
            <person name="Gunde-Cimerman N."/>
        </authorList>
    </citation>
    <scope>NUCLEOTIDE SEQUENCE [LARGE SCALE GENOMIC DNA]</scope>
    <source>
        <strain evidence="8 9">EXF-2481</strain>
    </source>
</reference>
<evidence type="ECO:0000313" key="8">
    <source>
        <dbReference type="EMBL" id="KEQ96845.1"/>
    </source>
</evidence>
<dbReference type="GeneID" id="25371469"/>
<proteinExistence type="inferred from homology"/>
<dbReference type="EMBL" id="KL584755">
    <property type="protein sequence ID" value="KEQ96845.1"/>
    <property type="molecule type" value="Genomic_DNA"/>
</dbReference>
<organism evidence="8 9">
    <name type="scientific">Aureobasidium subglaciale (strain EXF-2481)</name>
    <name type="common">Aureobasidium pullulans var. subglaciale</name>
    <dbReference type="NCBI Taxonomy" id="1043005"/>
    <lineage>
        <taxon>Eukaryota</taxon>
        <taxon>Fungi</taxon>
        <taxon>Dikarya</taxon>
        <taxon>Ascomycota</taxon>
        <taxon>Pezizomycotina</taxon>
        <taxon>Dothideomycetes</taxon>
        <taxon>Dothideomycetidae</taxon>
        <taxon>Dothideales</taxon>
        <taxon>Saccotheciaceae</taxon>
        <taxon>Aureobasidium</taxon>
    </lineage>
</organism>
<dbReference type="GO" id="GO:0016616">
    <property type="term" value="F:oxidoreductase activity, acting on the CH-OH group of donors, NAD or NADP as acceptor"/>
    <property type="evidence" value="ECO:0007669"/>
    <property type="project" value="InterPro"/>
</dbReference>
<dbReference type="Gene3D" id="3.90.180.10">
    <property type="entry name" value="Medium-chain alcohol dehydrogenases, catalytic domain"/>
    <property type="match status" value="1"/>
</dbReference>